<dbReference type="GO" id="GO:0016791">
    <property type="term" value="F:phosphatase activity"/>
    <property type="evidence" value="ECO:0007669"/>
    <property type="project" value="TreeGrafter"/>
</dbReference>
<protein>
    <recommendedName>
        <fullName evidence="4">Phosphoglycerate mutase</fullName>
    </recommendedName>
</protein>
<comment type="caution">
    <text evidence="2">The sequence shown here is derived from an EMBL/GenBank/DDBJ whole genome shotgun (WGS) entry which is preliminary data.</text>
</comment>
<feature type="region of interest" description="Disordered" evidence="1">
    <location>
        <begin position="1"/>
        <end position="23"/>
    </location>
</feature>
<dbReference type="Pfam" id="PF00300">
    <property type="entry name" value="His_Phos_1"/>
    <property type="match status" value="1"/>
</dbReference>
<dbReference type="Proteomes" id="UP001385951">
    <property type="component" value="Unassembled WGS sequence"/>
</dbReference>
<dbReference type="EMBL" id="JASBNA010000027">
    <property type="protein sequence ID" value="KAK7684138.1"/>
    <property type="molecule type" value="Genomic_DNA"/>
</dbReference>
<dbReference type="AlphaFoldDB" id="A0AAW0G2K2"/>
<evidence type="ECO:0008006" key="4">
    <source>
        <dbReference type="Google" id="ProtNLM"/>
    </source>
</evidence>
<dbReference type="InterPro" id="IPR013078">
    <property type="entry name" value="His_Pase_superF_clade-1"/>
</dbReference>
<evidence type="ECO:0000256" key="1">
    <source>
        <dbReference type="SAM" id="MobiDB-lite"/>
    </source>
</evidence>
<accession>A0AAW0G2K2</accession>
<dbReference type="Gene3D" id="3.40.50.1240">
    <property type="entry name" value="Phosphoglycerate mutase-like"/>
    <property type="match status" value="1"/>
</dbReference>
<dbReference type="PANTHER" id="PTHR48100">
    <property type="entry name" value="BROAD-SPECIFICITY PHOSPHATASE YOR283W-RELATED"/>
    <property type="match status" value="1"/>
</dbReference>
<name>A0AAW0G2K2_9APHY</name>
<dbReference type="CDD" id="cd07040">
    <property type="entry name" value="HP"/>
    <property type="match status" value="1"/>
</dbReference>
<dbReference type="SUPFAM" id="SSF53254">
    <property type="entry name" value="Phosphoglycerate mutase-like"/>
    <property type="match status" value="1"/>
</dbReference>
<organism evidence="2 3">
    <name type="scientific">Cerrena zonata</name>
    <dbReference type="NCBI Taxonomy" id="2478898"/>
    <lineage>
        <taxon>Eukaryota</taxon>
        <taxon>Fungi</taxon>
        <taxon>Dikarya</taxon>
        <taxon>Basidiomycota</taxon>
        <taxon>Agaricomycotina</taxon>
        <taxon>Agaricomycetes</taxon>
        <taxon>Polyporales</taxon>
        <taxon>Cerrenaceae</taxon>
        <taxon>Cerrena</taxon>
    </lineage>
</organism>
<reference evidence="2 3" key="1">
    <citation type="submission" date="2022-09" db="EMBL/GenBank/DDBJ databases">
        <authorList>
            <person name="Palmer J.M."/>
        </authorList>
    </citation>
    <scope>NUCLEOTIDE SEQUENCE [LARGE SCALE GENOMIC DNA]</scope>
    <source>
        <strain evidence="2 3">DSM 7382</strain>
    </source>
</reference>
<dbReference type="GO" id="GO:0005737">
    <property type="term" value="C:cytoplasm"/>
    <property type="evidence" value="ECO:0007669"/>
    <property type="project" value="TreeGrafter"/>
</dbReference>
<dbReference type="InterPro" id="IPR029033">
    <property type="entry name" value="His_PPase_superfam"/>
</dbReference>
<evidence type="ECO:0000313" key="2">
    <source>
        <dbReference type="EMBL" id="KAK7684138.1"/>
    </source>
</evidence>
<keyword evidence="3" id="KW-1185">Reference proteome</keyword>
<gene>
    <name evidence="2" type="ORF">QCA50_012782</name>
</gene>
<dbReference type="PANTHER" id="PTHR48100:SF1">
    <property type="entry name" value="HISTIDINE PHOSPHATASE FAMILY PROTEIN-RELATED"/>
    <property type="match status" value="1"/>
</dbReference>
<evidence type="ECO:0000313" key="3">
    <source>
        <dbReference type="Proteomes" id="UP001385951"/>
    </source>
</evidence>
<proteinExistence type="predicted"/>
<dbReference type="InterPro" id="IPR050275">
    <property type="entry name" value="PGM_Phosphatase"/>
</dbReference>
<sequence length="339" mass="38792">MPMGIRHGHVEREGEGEGEGAGLNWKEQGVPDNLDVICALLDGNDRIEYQEKLEQLKKESLEFWEFETVPYVFKQSATDTDDTKFDYLRDHFGKLKPWKEILDQLEKLNDDSGEDEVYKLAFLARHGQGYHNQAHAKYGNDAWNDYWSKINGDGELVWGPDPELTHLGVSQAVENHDQWEIELRDESKILPHKWYSSPFTRSIDTLIGTWNGIVDLKQVKPLVLEDLRETIGIHTCDKRSTKSIIASKYQSKGFVLEEGFEEEDIYWKPDVRELIAEQAIRINRSFQNIFTSTSKNDSIISITSHSGSIRAQLLVLGHRSFAVGTGGMIPVFIKAKKKI</sequence>